<keyword evidence="1 3" id="KW-0805">Transcription regulation</keyword>
<evidence type="ECO:0000256" key="3">
    <source>
        <dbReference type="RuleBase" id="RU004409"/>
    </source>
</evidence>
<dbReference type="Pfam" id="PF04353">
    <property type="entry name" value="Rsd_AlgQ"/>
    <property type="match status" value="1"/>
</dbReference>
<dbReference type="eggNOG" id="COG3160">
    <property type="taxonomic scope" value="Bacteria"/>
</dbReference>
<evidence type="ECO:0000256" key="1">
    <source>
        <dbReference type="ARBA" id="ARBA00023015"/>
    </source>
</evidence>
<dbReference type="AlphaFoldDB" id="A0A094JAC5"/>
<dbReference type="GO" id="GO:0006355">
    <property type="term" value="P:regulation of DNA-templated transcription"/>
    <property type="evidence" value="ECO:0007669"/>
    <property type="project" value="InterPro"/>
</dbReference>
<proteinExistence type="inferred from homology"/>
<dbReference type="PIRSF" id="PIRSF016548">
    <property type="entry name" value="Rsd_AlgQ"/>
    <property type="match status" value="1"/>
</dbReference>
<evidence type="ECO:0008006" key="6">
    <source>
        <dbReference type="Google" id="ProtNLM"/>
    </source>
</evidence>
<dbReference type="InterPro" id="IPR038309">
    <property type="entry name" value="Rsd/AlgQ_sf"/>
</dbReference>
<accession>A0A094JAC5</accession>
<keyword evidence="5" id="KW-1185">Reference proteome</keyword>
<dbReference type="InterPro" id="IPR007448">
    <property type="entry name" value="Sigma70_reg_Rsd_AlgQ"/>
</dbReference>
<evidence type="ECO:0000313" key="4">
    <source>
        <dbReference type="EMBL" id="KFZ36202.1"/>
    </source>
</evidence>
<comment type="similarity">
    <text evidence="3">Belongs to the Rsd/AlgQ family.</text>
</comment>
<sequence>MLKQLAQAEEKWGGASRLIDRWLQTRRELLIQYFQLAGLSRGTAPENSLPGLQQVHQFCDHLVDYISESHFRVINQIMHSFAEGEHITDRLLPEVIETTDKLLDFIDKYSSAENDDMLLALDEDLAELVNVLETRFELEDRLLQVLYTYRIQRNESQQAVAN</sequence>
<protein>
    <recommendedName>
        <fullName evidence="6">Anti-RNA polymerase sigma 70 factor</fullName>
    </recommendedName>
</protein>
<organism evidence="4 5">
    <name type="scientific">Shewanella mangrovi</name>
    <dbReference type="NCBI Taxonomy" id="1515746"/>
    <lineage>
        <taxon>Bacteria</taxon>
        <taxon>Pseudomonadati</taxon>
        <taxon>Pseudomonadota</taxon>
        <taxon>Gammaproteobacteria</taxon>
        <taxon>Alteromonadales</taxon>
        <taxon>Shewanellaceae</taxon>
        <taxon>Shewanella</taxon>
    </lineage>
</organism>
<comment type="caution">
    <text evidence="4">The sequence shown here is derived from an EMBL/GenBank/DDBJ whole genome shotgun (WGS) entry which is preliminary data.</text>
</comment>
<dbReference type="EMBL" id="JPEO01000022">
    <property type="protein sequence ID" value="KFZ36202.1"/>
    <property type="molecule type" value="Genomic_DNA"/>
</dbReference>
<dbReference type="NCBIfam" id="NF008723">
    <property type="entry name" value="PRK11718.1"/>
    <property type="match status" value="1"/>
</dbReference>
<reference evidence="4 5" key="1">
    <citation type="submission" date="2014-06" db="EMBL/GenBank/DDBJ databases">
        <title>Shewanella sp. YQH10.</title>
        <authorList>
            <person name="Liu Y."/>
            <person name="Zeng R."/>
        </authorList>
    </citation>
    <scope>NUCLEOTIDE SEQUENCE [LARGE SCALE GENOMIC DNA]</scope>
    <source>
        <strain evidence="4 5">YQH10</strain>
    </source>
</reference>
<dbReference type="STRING" id="1515746.HR45_17585"/>
<keyword evidence="2 3" id="KW-0804">Transcription</keyword>
<dbReference type="Gene3D" id="1.20.120.1370">
    <property type="entry name" value="Regulator of RNA polymerase sigma(70) subunit, domain 4"/>
    <property type="match status" value="1"/>
</dbReference>
<evidence type="ECO:0000313" key="5">
    <source>
        <dbReference type="Proteomes" id="UP000029264"/>
    </source>
</evidence>
<dbReference type="Proteomes" id="UP000029264">
    <property type="component" value="Unassembled WGS sequence"/>
</dbReference>
<dbReference type="RefSeq" id="WP_037445453.1">
    <property type="nucleotide sequence ID" value="NZ_JPEO01000022.1"/>
</dbReference>
<evidence type="ECO:0000256" key="2">
    <source>
        <dbReference type="ARBA" id="ARBA00023163"/>
    </source>
</evidence>
<gene>
    <name evidence="4" type="ORF">HR45_17585</name>
</gene>
<name>A0A094JAC5_9GAMM</name>
<dbReference type="OrthoDB" id="5567237at2"/>